<dbReference type="RefSeq" id="WP_048443480.1">
    <property type="nucleotide sequence ID" value="NZ_LABY01000042.1"/>
</dbReference>
<evidence type="ECO:0000256" key="3">
    <source>
        <dbReference type="RuleBase" id="RU362073"/>
    </source>
</evidence>
<feature type="domain" description="DUF1522" evidence="6">
    <location>
        <begin position="353"/>
        <end position="462"/>
    </location>
</feature>
<dbReference type="GO" id="GO:0005198">
    <property type="term" value="F:structural molecule activity"/>
    <property type="evidence" value="ECO:0007669"/>
    <property type="project" value="UniProtKB-UniRule"/>
</dbReference>
<keyword evidence="7" id="KW-0282">Flagellum</keyword>
<reference evidence="7 8" key="1">
    <citation type="submission" date="2015-03" db="EMBL/GenBank/DDBJ databases">
        <title>Genome sequencing of Methylobacterium variabile DSM 16961.</title>
        <authorList>
            <person name="Chaudhry V."/>
            <person name="Patil P.B."/>
        </authorList>
    </citation>
    <scope>NUCLEOTIDE SEQUENCE [LARGE SCALE GENOMIC DNA]</scope>
    <source>
        <strain evidence="7 8">DSM 16961</strain>
    </source>
</reference>
<dbReference type="Pfam" id="PF00700">
    <property type="entry name" value="Flagellin_C"/>
    <property type="match status" value="1"/>
</dbReference>
<protein>
    <recommendedName>
        <fullName evidence="3">Flagellin</fullName>
    </recommendedName>
</protein>
<dbReference type="InterPro" id="IPR046358">
    <property type="entry name" value="Flagellin_C"/>
</dbReference>
<feature type="domain" description="Flagellin N-terminal" evidence="4">
    <location>
        <begin position="12"/>
        <end position="116"/>
    </location>
</feature>
<keyword evidence="7" id="KW-0966">Cell projection</keyword>
<dbReference type="OrthoDB" id="9808068at2"/>
<evidence type="ECO:0000259" key="5">
    <source>
        <dbReference type="Pfam" id="PF00700"/>
    </source>
</evidence>
<keyword evidence="3" id="KW-0964">Secreted</keyword>
<dbReference type="InterPro" id="IPR001029">
    <property type="entry name" value="Flagellin_N"/>
</dbReference>
<evidence type="ECO:0000259" key="4">
    <source>
        <dbReference type="Pfam" id="PF00669"/>
    </source>
</evidence>
<dbReference type="Pfam" id="PF07482">
    <property type="entry name" value="DUF1522"/>
    <property type="match status" value="2"/>
</dbReference>
<keyword evidence="8" id="KW-1185">Reference proteome</keyword>
<evidence type="ECO:0000256" key="2">
    <source>
        <dbReference type="ARBA" id="ARBA00023143"/>
    </source>
</evidence>
<dbReference type="GO" id="GO:0009288">
    <property type="term" value="C:bacterial-type flagellum"/>
    <property type="evidence" value="ECO:0007669"/>
    <property type="project" value="UniProtKB-SubCell"/>
</dbReference>
<comment type="caution">
    <text evidence="7">The sequence shown here is derived from an EMBL/GenBank/DDBJ whole genome shotgun (WGS) entry which is preliminary data.</text>
</comment>
<name>A0A0J6VNF3_9HYPH</name>
<evidence type="ECO:0000256" key="1">
    <source>
        <dbReference type="ARBA" id="ARBA00005709"/>
    </source>
</evidence>
<dbReference type="GO" id="GO:0005576">
    <property type="term" value="C:extracellular region"/>
    <property type="evidence" value="ECO:0007669"/>
    <property type="project" value="UniProtKB-SubCell"/>
</dbReference>
<dbReference type="PATRIC" id="fig|298794.3.peg.5686"/>
<dbReference type="SUPFAM" id="SSF64518">
    <property type="entry name" value="Phase 1 flagellin"/>
    <property type="match status" value="2"/>
</dbReference>
<gene>
    <name evidence="7" type="ORF">VQ02_07155</name>
</gene>
<organism evidence="7 8">
    <name type="scientific">Methylobacterium variabile</name>
    <dbReference type="NCBI Taxonomy" id="298794"/>
    <lineage>
        <taxon>Bacteria</taxon>
        <taxon>Pseudomonadati</taxon>
        <taxon>Pseudomonadota</taxon>
        <taxon>Alphaproteobacteria</taxon>
        <taxon>Hyphomicrobiales</taxon>
        <taxon>Methylobacteriaceae</taxon>
        <taxon>Methylobacterium</taxon>
    </lineage>
</organism>
<evidence type="ECO:0000313" key="7">
    <source>
        <dbReference type="EMBL" id="KMO40736.1"/>
    </source>
</evidence>
<dbReference type="Proteomes" id="UP000035955">
    <property type="component" value="Unassembled WGS sequence"/>
</dbReference>
<sequence>MASVTLSAATRQNLLVAQSTADLLATTQTRLATGKKVNSALDNPTSFFTAQNQNARANDLTNLLDSISNGVQVIQQANSGITSIQKLLDSAKSVANQALQAASGYTTKSSVSTTVAGATAQDLRGTATFSNAQAPSNVLFSGAANGTTAITGTTTLSGVAGTMNSSAAVTDAANAAITGATTLYGAAGLWADAATSKINDGDVLTVNGKSVTFKAAALPQASTMTGTQSQVGNVVTDGSGNSTVYLGTDATTSTATMADLLSAIDIASGARSITGVTGGTATLSAAASAVVTTPVTGTIRLSSSTGSDLNLSGEADILNKLKLSSATGSGAATVSVLRTTTSATLGTLVSDGSTLSVNGKTITFKDNAPPPTTLARGGVVAGTRVETDGSGNSTVYLKGATMSDVLTAVDLASGVQTATIASGAATLTTAAGATNSSLGATGALKISTGTLSDLTITGTGNAMSALGLAGTSGTSQSFTASRTSVPGGMAGKTLTFGSLRSGTAVNVTFGDGTNGTVKTLDQLNTQLAANNLNATLDSSGKLTISTTNDNASATIGGTLDGGTIGGTSASLFSAAAAPVADVNAQNARAQLIKQYNQILDNIKTTAQDAGYNGTNLLNGDNMKLTFNERGTSAIQVQGVIFDATGLGLAKLGQNGLNEFQDNTATNKVIDFLSSAGSTLRNQASTFGSNLSVVQNRQEFNKNVINNLQNGAAKLTDADLNEEAANSQALSTRQSLTVSALSLANQAQQSILQLLR</sequence>
<comment type="subcellular location">
    <subcellularLocation>
        <location evidence="3">Secreted</location>
    </subcellularLocation>
    <subcellularLocation>
        <location evidence="3">Bacterial flagellum</location>
    </subcellularLocation>
</comment>
<keyword evidence="7" id="KW-0969">Cilium</keyword>
<comment type="similarity">
    <text evidence="1 3">Belongs to the bacterial flagellin family.</text>
</comment>
<feature type="domain" description="Flagellin C-terminal" evidence="5">
    <location>
        <begin position="675"/>
        <end position="754"/>
    </location>
</feature>
<evidence type="ECO:0000259" key="6">
    <source>
        <dbReference type="Pfam" id="PF07482"/>
    </source>
</evidence>
<comment type="function">
    <text evidence="3">Flagellin is the subunit protein which polymerizes to form the filaments of bacterial flagella.</text>
</comment>
<feature type="domain" description="DUF1522" evidence="6">
    <location>
        <begin position="203"/>
        <end position="317"/>
    </location>
</feature>
<dbReference type="AlphaFoldDB" id="A0A0J6VNF3"/>
<keyword evidence="2 3" id="KW-0975">Bacterial flagellum</keyword>
<evidence type="ECO:0000313" key="8">
    <source>
        <dbReference type="Proteomes" id="UP000035955"/>
    </source>
</evidence>
<accession>A0A0J6VNF3</accession>
<dbReference type="NCBIfam" id="NF009330">
    <property type="entry name" value="PRK12688.1"/>
    <property type="match status" value="1"/>
</dbReference>
<proteinExistence type="inferred from homology"/>
<dbReference type="EMBL" id="LABY01000042">
    <property type="protein sequence ID" value="KMO40736.1"/>
    <property type="molecule type" value="Genomic_DNA"/>
</dbReference>
<dbReference type="Pfam" id="PF00669">
    <property type="entry name" value="Flagellin_N"/>
    <property type="match status" value="1"/>
</dbReference>
<dbReference type="Gene3D" id="1.20.1330.10">
    <property type="entry name" value="f41 fragment of flagellin, N-terminal domain"/>
    <property type="match status" value="1"/>
</dbReference>
<dbReference type="InterPro" id="IPR011087">
    <property type="entry name" value="DUF1522"/>
</dbReference>